<evidence type="ECO:0000256" key="6">
    <source>
        <dbReference type="ARBA" id="ARBA00022723"/>
    </source>
</evidence>
<keyword evidence="15" id="KW-1185">Reference proteome</keyword>
<dbReference type="InterPro" id="IPR002401">
    <property type="entry name" value="Cyt_P450_E_grp-I"/>
</dbReference>
<evidence type="ECO:0000313" key="14">
    <source>
        <dbReference type="EMBL" id="CRL05217.1"/>
    </source>
</evidence>
<evidence type="ECO:0000256" key="10">
    <source>
        <dbReference type="ARBA" id="ARBA00023004"/>
    </source>
</evidence>
<comment type="cofactor">
    <cofactor evidence="1 13">
        <name>heme</name>
        <dbReference type="ChEBI" id="CHEBI:30413"/>
    </cofactor>
</comment>
<dbReference type="InterPro" id="IPR017972">
    <property type="entry name" value="Cyt_P450_CS"/>
</dbReference>
<dbReference type="Gene3D" id="1.10.630.10">
    <property type="entry name" value="Cytochrome P450"/>
    <property type="match status" value="3"/>
</dbReference>
<dbReference type="InterPro" id="IPR036396">
    <property type="entry name" value="Cyt_P450_sf"/>
</dbReference>
<dbReference type="OrthoDB" id="2789670at2759"/>
<dbReference type="CDD" id="cd11056">
    <property type="entry name" value="CYP6-like"/>
    <property type="match status" value="3"/>
</dbReference>
<evidence type="ECO:0000256" key="5">
    <source>
        <dbReference type="ARBA" id="ARBA00022617"/>
    </source>
</evidence>
<dbReference type="GO" id="GO:0016705">
    <property type="term" value="F:oxidoreductase activity, acting on paired donors, with incorporation or reduction of molecular oxygen"/>
    <property type="evidence" value="ECO:0007669"/>
    <property type="project" value="InterPro"/>
</dbReference>
<dbReference type="PRINTS" id="PR00385">
    <property type="entry name" value="P450"/>
</dbReference>
<feature type="binding site" description="axial binding residue" evidence="13">
    <location>
        <position position="800"/>
    </location>
    <ligand>
        <name>heme</name>
        <dbReference type="ChEBI" id="CHEBI:30413"/>
    </ligand>
    <ligandPart>
        <name>Fe</name>
        <dbReference type="ChEBI" id="CHEBI:18248"/>
    </ligandPart>
</feature>
<dbReference type="FunFam" id="1.10.630.10:FF:000042">
    <property type="entry name" value="Cytochrome P450"/>
    <property type="match status" value="2"/>
</dbReference>
<evidence type="ECO:0000256" key="12">
    <source>
        <dbReference type="ARBA" id="ARBA00023136"/>
    </source>
</evidence>
<keyword evidence="11" id="KW-0503">Monooxygenase</keyword>
<dbReference type="PANTHER" id="PTHR24292:SF100">
    <property type="entry name" value="CYTOCHROME P450 6A16, ISOFORM B-RELATED"/>
    <property type="match status" value="1"/>
</dbReference>
<protein>
    <submittedName>
        <fullName evidence="14">CLUMA_CG018035, isoform A</fullName>
    </submittedName>
</protein>
<dbReference type="Pfam" id="PF00067">
    <property type="entry name" value="p450"/>
    <property type="match status" value="2"/>
</dbReference>
<dbReference type="STRING" id="568069.A0A1J1J2Y1"/>
<dbReference type="GO" id="GO:0004497">
    <property type="term" value="F:monooxygenase activity"/>
    <property type="evidence" value="ECO:0007669"/>
    <property type="project" value="UniProtKB-KW"/>
</dbReference>
<dbReference type="SUPFAM" id="SSF48264">
    <property type="entry name" value="Cytochrome P450"/>
    <property type="match status" value="3"/>
</dbReference>
<comment type="similarity">
    <text evidence="4">Belongs to the cytochrome P450 family.</text>
</comment>
<dbReference type="EMBL" id="CVRI01000064">
    <property type="protein sequence ID" value="CRL05217.1"/>
    <property type="molecule type" value="Genomic_DNA"/>
</dbReference>
<evidence type="ECO:0000256" key="4">
    <source>
        <dbReference type="ARBA" id="ARBA00010617"/>
    </source>
</evidence>
<keyword evidence="6 13" id="KW-0479">Metal-binding</keyword>
<evidence type="ECO:0000256" key="7">
    <source>
        <dbReference type="ARBA" id="ARBA00022824"/>
    </source>
</evidence>
<gene>
    <name evidence="14" type="primary">similar to Cytochrome P450 6A1</name>
    <name evidence="14" type="ORF">CLUMA_CG018035</name>
</gene>
<dbReference type="GO" id="GO:0005506">
    <property type="term" value="F:iron ion binding"/>
    <property type="evidence" value="ECO:0007669"/>
    <property type="project" value="InterPro"/>
</dbReference>
<dbReference type="PROSITE" id="PS00086">
    <property type="entry name" value="CYTOCHROME_P450"/>
    <property type="match status" value="3"/>
</dbReference>
<dbReference type="Proteomes" id="UP000183832">
    <property type="component" value="Unassembled WGS sequence"/>
</dbReference>
<dbReference type="PRINTS" id="PR00463">
    <property type="entry name" value="EP450I"/>
</dbReference>
<accession>A0A1J1J2Y1</accession>
<comment type="subcellular location">
    <subcellularLocation>
        <location evidence="3">Endoplasmic reticulum membrane</location>
        <topology evidence="3">Peripheral membrane protein</topology>
    </subcellularLocation>
    <subcellularLocation>
        <location evidence="2">Microsome membrane</location>
        <topology evidence="2">Peripheral membrane protein</topology>
    </subcellularLocation>
</comment>
<evidence type="ECO:0000256" key="11">
    <source>
        <dbReference type="ARBA" id="ARBA00023033"/>
    </source>
</evidence>
<name>A0A1J1J2Y1_9DIPT</name>
<reference evidence="14 15" key="1">
    <citation type="submission" date="2015-04" db="EMBL/GenBank/DDBJ databases">
        <authorList>
            <person name="Syromyatnikov M.Y."/>
            <person name="Popov V.N."/>
        </authorList>
    </citation>
    <scope>NUCLEOTIDE SEQUENCE [LARGE SCALE GENOMIC DNA]</scope>
</reference>
<dbReference type="InterPro" id="IPR001128">
    <property type="entry name" value="Cyt_P450"/>
</dbReference>
<organism evidence="14 15">
    <name type="scientific">Clunio marinus</name>
    <dbReference type="NCBI Taxonomy" id="568069"/>
    <lineage>
        <taxon>Eukaryota</taxon>
        <taxon>Metazoa</taxon>
        <taxon>Ecdysozoa</taxon>
        <taxon>Arthropoda</taxon>
        <taxon>Hexapoda</taxon>
        <taxon>Insecta</taxon>
        <taxon>Pterygota</taxon>
        <taxon>Neoptera</taxon>
        <taxon>Endopterygota</taxon>
        <taxon>Diptera</taxon>
        <taxon>Nematocera</taxon>
        <taxon>Chironomoidea</taxon>
        <taxon>Chironomidae</taxon>
        <taxon>Clunio</taxon>
    </lineage>
</organism>
<evidence type="ECO:0000256" key="8">
    <source>
        <dbReference type="ARBA" id="ARBA00022848"/>
    </source>
</evidence>
<dbReference type="GO" id="GO:0020037">
    <property type="term" value="F:heme binding"/>
    <property type="evidence" value="ECO:0007669"/>
    <property type="project" value="InterPro"/>
</dbReference>
<sequence>MASTSVLIFITLILFLLLSYVKKKYSYFSSRKVLSQVPIFPLGNFWKVGISLHFIEKINSLYREFKGRDVLCGFYVFTRPVYLILDVELIKNILVKDFYSFHDRGLYHNEHTDPLSAHLFSVDGEHWRILRNKMTTTFSSGKIKGMMPTLTEISQELSDVINEAVEDKQCLNFRDIASRYMCEIIGQVAFGLKCNALRDQNCQMMVMADFLSFTDMKQRISFLLANAYQDICRKMSIQITPKYIQDFFLKLVIDTVDYREKNKIERNDFLSMLIQLKNNGKLDGDEREIGKISFTDLAAQCFVFFLAGFETSSTALSYALYELAINQELQDKTRNEIENVLKKYDGEVTYDAVMNMEYCGQVINESMRKYTPGNVLLRICTKDYHVPGTNHIIEKGANLMLPMHAIHNDPEFFPNPDKYDPERFSPEEVKKRNPFTFLPFGEGPRNCMGLRFGVLQTRLGLTTILRNYRVTLNKKTIHPVRNKLSPVFTSGKIKMMYNVISDRGDHFVKAIEKASSNGSSINVKDISNRLLIDIVSSVAFGMESNTLNNEHPEFVEVFKIVFGGDDSSNFFLYFALIGMFPNVAKFLKLKLFDKKVEAFFNNVVGGNIKYREENNVKRNDFVDMLIQLKNKGSIDNEISTQTRKLSWGECLAQAFVFFFAGADTSSTAISWGMVELGSHKAIQDKLREEVLEKIKPTNGEITYDNLHQMTYLNQVVNEILRKYTSVFLLNREAVKDYHIPNSKHIIEKGTQVLIPNIAFQNDDRFWENPKEFNPDRFAPEKVASIPSMANMPFGEGPRNCIGMRFALVNVKFVIATIIKNFKVTLDTTKTPSSFKFCPKSTFIAPVGGFWAKFEKPESWILGNMSGVGTKIHFVDVMRNFYEQFKGKDVIGGLYNTIVPSIVAIDIDLIKLITIKEFDTFNDRGMFINEDEPLTGHLFSLGGEKWRFLRNKLSPVFTSGKIKLMYHTISDTGDNFLKAIETKSVKGSIEMKDFANRFTIDVISKCAFGMEANTLNMEHPELVNIFKKVFEVEGLARFKFLVMGVYPKIGKFFGIRLFDKSIEDLFYVVVGTNIRNREAEKIKRNDFLDMLIQLKNKGSIDGEISTETRKLTFDEILAQAFLFFFAGADTSSNVIAYAITELSYRPEMQEKLRKEIIEKIKPTNVLTRNTDNFFSNASETLRMYSPGFVTLRQPNQDFHIPNSKHVIKKGTQVLIPNLAIHYDSRYWKDPDTFDPDRFTNEEIAKRPTGTFMPFGEGPKNCIGMRFAQVNVKFAIATIIKNFKVTLDQSKTPLPLKFDPKEQNLYPIGRFNVKFERI</sequence>
<keyword evidence="9" id="KW-0560">Oxidoreductase</keyword>
<proteinExistence type="inferred from homology"/>
<keyword evidence="12" id="KW-0472">Membrane</keyword>
<evidence type="ECO:0000256" key="13">
    <source>
        <dbReference type="PIRSR" id="PIRSR602401-1"/>
    </source>
</evidence>
<evidence type="ECO:0000256" key="1">
    <source>
        <dbReference type="ARBA" id="ARBA00001971"/>
    </source>
</evidence>
<dbReference type="GO" id="GO:0005789">
    <property type="term" value="C:endoplasmic reticulum membrane"/>
    <property type="evidence" value="ECO:0007669"/>
    <property type="project" value="UniProtKB-SubCell"/>
</dbReference>
<dbReference type="InterPro" id="IPR050476">
    <property type="entry name" value="Insect_CytP450_Detox"/>
</dbReference>
<dbReference type="FunFam" id="1.10.630.10:FF:000182">
    <property type="entry name" value="Cytochrome P450 3A4"/>
    <property type="match status" value="1"/>
</dbReference>
<dbReference type="PANTHER" id="PTHR24292">
    <property type="entry name" value="CYTOCHROME P450"/>
    <property type="match status" value="1"/>
</dbReference>
<evidence type="ECO:0000256" key="9">
    <source>
        <dbReference type="ARBA" id="ARBA00023002"/>
    </source>
</evidence>
<keyword evidence="8" id="KW-0492">Microsome</keyword>
<keyword evidence="5 13" id="KW-0349">Heme</keyword>
<evidence type="ECO:0000313" key="15">
    <source>
        <dbReference type="Proteomes" id="UP000183832"/>
    </source>
</evidence>
<evidence type="ECO:0000256" key="3">
    <source>
        <dbReference type="ARBA" id="ARBA00004406"/>
    </source>
</evidence>
<evidence type="ECO:0000256" key="2">
    <source>
        <dbReference type="ARBA" id="ARBA00004174"/>
    </source>
</evidence>
<keyword evidence="10 13" id="KW-0408">Iron</keyword>
<keyword evidence="7" id="KW-0256">Endoplasmic reticulum</keyword>